<evidence type="ECO:0000313" key="4">
    <source>
        <dbReference type="Proteomes" id="UP001597461"/>
    </source>
</evidence>
<dbReference type="Pfam" id="PF01381">
    <property type="entry name" value="HTH_3"/>
    <property type="match status" value="1"/>
</dbReference>
<comment type="caution">
    <text evidence="3">The sequence shown here is derived from an EMBL/GenBank/DDBJ whole genome shotgun (WGS) entry which is preliminary data.</text>
</comment>
<gene>
    <name evidence="3" type="ORF">ACFSR6_00085</name>
</gene>
<dbReference type="RefSeq" id="WP_379073536.1">
    <property type="nucleotide sequence ID" value="NZ_JBHULL010000001.1"/>
</dbReference>
<dbReference type="CDD" id="cd00093">
    <property type="entry name" value="HTH_XRE"/>
    <property type="match status" value="1"/>
</dbReference>
<keyword evidence="1" id="KW-0238">DNA-binding</keyword>
<keyword evidence="4" id="KW-1185">Reference proteome</keyword>
<dbReference type="InterPro" id="IPR010982">
    <property type="entry name" value="Lambda_DNA-bd_dom_sf"/>
</dbReference>
<evidence type="ECO:0000256" key="1">
    <source>
        <dbReference type="ARBA" id="ARBA00023125"/>
    </source>
</evidence>
<name>A0ABW5MCC5_9SPHI</name>
<dbReference type="EMBL" id="JBHULL010000001">
    <property type="protein sequence ID" value="MFD2580867.1"/>
    <property type="molecule type" value="Genomic_DNA"/>
</dbReference>
<protein>
    <submittedName>
        <fullName evidence="3">Helix-turn-helix domain-containing protein</fullName>
    </submittedName>
</protein>
<accession>A0ABW5MCC5</accession>
<evidence type="ECO:0000313" key="3">
    <source>
        <dbReference type="EMBL" id="MFD2580867.1"/>
    </source>
</evidence>
<dbReference type="SUPFAM" id="SSF47413">
    <property type="entry name" value="lambda repressor-like DNA-binding domains"/>
    <property type="match status" value="1"/>
</dbReference>
<reference evidence="4" key="1">
    <citation type="journal article" date="2019" name="Int. J. Syst. Evol. Microbiol.">
        <title>The Global Catalogue of Microorganisms (GCM) 10K type strain sequencing project: providing services to taxonomists for standard genome sequencing and annotation.</title>
        <authorList>
            <consortium name="The Broad Institute Genomics Platform"/>
            <consortium name="The Broad Institute Genome Sequencing Center for Infectious Disease"/>
            <person name="Wu L."/>
            <person name="Ma J."/>
        </authorList>
    </citation>
    <scope>NUCLEOTIDE SEQUENCE [LARGE SCALE GENOMIC DNA]</scope>
    <source>
        <strain evidence="4">KCTC 42866</strain>
    </source>
</reference>
<feature type="domain" description="HTH cro/C1-type" evidence="2">
    <location>
        <begin position="21"/>
        <end position="75"/>
    </location>
</feature>
<evidence type="ECO:0000259" key="2">
    <source>
        <dbReference type="PROSITE" id="PS50943"/>
    </source>
</evidence>
<dbReference type="PANTHER" id="PTHR46797:SF1">
    <property type="entry name" value="METHYLPHOSPHONATE SYNTHASE"/>
    <property type="match status" value="1"/>
</dbReference>
<dbReference type="SMART" id="SM00530">
    <property type="entry name" value="HTH_XRE"/>
    <property type="match status" value="1"/>
</dbReference>
<dbReference type="PROSITE" id="PS50943">
    <property type="entry name" value="HTH_CROC1"/>
    <property type="match status" value="1"/>
</dbReference>
<dbReference type="InterPro" id="IPR050807">
    <property type="entry name" value="TransReg_Diox_bact_type"/>
</dbReference>
<sequence length="78" mass="9146">MVKDGKHRRNEVGIQTLAKNIRKYRKERKMTIQELANELDVDYSQISRMERGIVNPSVSIIFDIAQKLGIEPYKLLEE</sequence>
<proteinExistence type="predicted"/>
<dbReference type="InterPro" id="IPR001387">
    <property type="entry name" value="Cro/C1-type_HTH"/>
</dbReference>
<dbReference type="Gene3D" id="1.10.260.40">
    <property type="entry name" value="lambda repressor-like DNA-binding domains"/>
    <property type="match status" value="1"/>
</dbReference>
<organism evidence="3 4">
    <name type="scientific">Pedobacter vanadiisoli</name>
    <dbReference type="NCBI Taxonomy" id="1761975"/>
    <lineage>
        <taxon>Bacteria</taxon>
        <taxon>Pseudomonadati</taxon>
        <taxon>Bacteroidota</taxon>
        <taxon>Sphingobacteriia</taxon>
        <taxon>Sphingobacteriales</taxon>
        <taxon>Sphingobacteriaceae</taxon>
        <taxon>Pedobacter</taxon>
    </lineage>
</organism>
<dbReference type="PANTHER" id="PTHR46797">
    <property type="entry name" value="HTH-TYPE TRANSCRIPTIONAL REGULATOR"/>
    <property type="match status" value="1"/>
</dbReference>
<dbReference type="Proteomes" id="UP001597461">
    <property type="component" value="Unassembled WGS sequence"/>
</dbReference>